<keyword evidence="8" id="KW-0449">Lipoprotein</keyword>
<keyword evidence="5" id="KW-0472">Membrane</keyword>
<feature type="chain" id="PRO_5042117171" description="X8 domain-containing protein" evidence="9">
    <location>
        <begin position="23"/>
        <end position="378"/>
    </location>
</feature>
<evidence type="ECO:0000256" key="5">
    <source>
        <dbReference type="ARBA" id="ARBA00023136"/>
    </source>
</evidence>
<evidence type="ECO:0000256" key="7">
    <source>
        <dbReference type="ARBA" id="ARBA00023180"/>
    </source>
</evidence>
<accession>A0AAD5G571</accession>
<evidence type="ECO:0000256" key="1">
    <source>
        <dbReference type="ARBA" id="ARBA00004609"/>
    </source>
</evidence>
<dbReference type="GO" id="GO:0098552">
    <property type="term" value="C:side of membrane"/>
    <property type="evidence" value="ECO:0007669"/>
    <property type="project" value="UniProtKB-KW"/>
</dbReference>
<organism evidence="11 12">
    <name type="scientific">Ambrosia artemisiifolia</name>
    <name type="common">Common ragweed</name>
    <dbReference type="NCBI Taxonomy" id="4212"/>
    <lineage>
        <taxon>Eukaryota</taxon>
        <taxon>Viridiplantae</taxon>
        <taxon>Streptophyta</taxon>
        <taxon>Embryophyta</taxon>
        <taxon>Tracheophyta</taxon>
        <taxon>Spermatophyta</taxon>
        <taxon>Magnoliopsida</taxon>
        <taxon>eudicotyledons</taxon>
        <taxon>Gunneridae</taxon>
        <taxon>Pentapetalae</taxon>
        <taxon>asterids</taxon>
        <taxon>campanulids</taxon>
        <taxon>Asterales</taxon>
        <taxon>Asteraceae</taxon>
        <taxon>Asteroideae</taxon>
        <taxon>Heliantheae alliance</taxon>
        <taxon>Heliantheae</taxon>
        <taxon>Ambrosia</taxon>
    </lineage>
</organism>
<keyword evidence="7" id="KW-0325">Glycoprotein</keyword>
<keyword evidence="4 9" id="KW-0732">Signal</keyword>
<dbReference type="FunFam" id="1.20.58.1040:FF:000001">
    <property type="entry name" value="Glucan endo-1,3-beta-glucosidase 4"/>
    <property type="match status" value="1"/>
</dbReference>
<dbReference type="GO" id="GO:0005886">
    <property type="term" value="C:plasma membrane"/>
    <property type="evidence" value="ECO:0007669"/>
    <property type="project" value="UniProtKB-SubCell"/>
</dbReference>
<dbReference type="PANTHER" id="PTHR31044:SF140">
    <property type="entry name" value="EXPRESSED PROTEIN"/>
    <property type="match status" value="1"/>
</dbReference>
<feature type="domain" description="X8" evidence="10">
    <location>
        <begin position="270"/>
        <end position="365"/>
    </location>
</feature>
<dbReference type="Pfam" id="PF07983">
    <property type="entry name" value="X8"/>
    <property type="match status" value="1"/>
</dbReference>
<sequence length="378" mass="41343">MFNFNMPILFTPLFFLFISVSGQELLQVSTTHQDSHTLGVYINNDNLNDVASTVLLAETWLRTHVLSYYPSFKNITYIVVNNNLLCHKKDINQQHIVRLELLAMHNIHHSLIRWGLEKHIRVSITLNPNCLQLQLHKSYLSSVFKFLEEINSTYIVKTEDFVDTFGDFGSKTARKMLSDGDYSVPSQAAAAPLPPLIGVTPPTLSVPFAPGMQPPMSPGNGAQSPFGHHLPPCNPYPGPHHGGGGGAMAAPPIVGGDGAMGAPPFAYEQLWCVAKPSVPLEKLQEAMDYACGEGGADCGPISPNGSCYFPDSVVAHASYAFNSYWQKNKRNGGTCGFGGTAMLINSDPSKIHWWFSSVPFHTCISFEDVKKEVVYNGG</sequence>
<evidence type="ECO:0000256" key="3">
    <source>
        <dbReference type="ARBA" id="ARBA00022622"/>
    </source>
</evidence>
<reference evidence="11" key="1">
    <citation type="submission" date="2022-06" db="EMBL/GenBank/DDBJ databases">
        <title>Uncovering the hologenomic basis of an extraordinary plant invasion.</title>
        <authorList>
            <person name="Bieker V.C."/>
            <person name="Martin M.D."/>
            <person name="Gilbert T."/>
            <person name="Hodgins K."/>
            <person name="Battlay P."/>
            <person name="Petersen B."/>
            <person name="Wilson J."/>
        </authorList>
    </citation>
    <scope>NUCLEOTIDE SEQUENCE</scope>
    <source>
        <strain evidence="11">AA19_3_7</strain>
        <tissue evidence="11">Leaf</tissue>
    </source>
</reference>
<gene>
    <name evidence="11" type="ORF">M8C21_028443</name>
</gene>
<keyword evidence="12" id="KW-1185">Reference proteome</keyword>
<name>A0AAD5G571_AMBAR</name>
<evidence type="ECO:0000256" key="2">
    <source>
        <dbReference type="ARBA" id="ARBA00022475"/>
    </source>
</evidence>
<dbReference type="EMBL" id="JAMZMK010011028">
    <property type="protein sequence ID" value="KAI7729265.1"/>
    <property type="molecule type" value="Genomic_DNA"/>
</dbReference>
<feature type="signal peptide" evidence="9">
    <location>
        <begin position="1"/>
        <end position="22"/>
    </location>
</feature>
<evidence type="ECO:0000313" key="11">
    <source>
        <dbReference type="EMBL" id="KAI7729265.1"/>
    </source>
</evidence>
<dbReference type="InterPro" id="IPR012946">
    <property type="entry name" value="X8"/>
</dbReference>
<evidence type="ECO:0000256" key="4">
    <source>
        <dbReference type="ARBA" id="ARBA00022729"/>
    </source>
</evidence>
<comment type="caution">
    <text evidence="11">The sequence shown here is derived from an EMBL/GenBank/DDBJ whole genome shotgun (WGS) entry which is preliminary data.</text>
</comment>
<dbReference type="Gene3D" id="3.20.20.80">
    <property type="entry name" value="Glycosidases"/>
    <property type="match status" value="1"/>
</dbReference>
<evidence type="ECO:0000256" key="8">
    <source>
        <dbReference type="ARBA" id="ARBA00023288"/>
    </source>
</evidence>
<proteinExistence type="predicted"/>
<evidence type="ECO:0000313" key="12">
    <source>
        <dbReference type="Proteomes" id="UP001206925"/>
    </source>
</evidence>
<dbReference type="SMART" id="SM00768">
    <property type="entry name" value="X8"/>
    <property type="match status" value="1"/>
</dbReference>
<dbReference type="PANTHER" id="PTHR31044">
    <property type="entry name" value="BETA-1,3 GLUCANASE"/>
    <property type="match status" value="1"/>
</dbReference>
<dbReference type="AlphaFoldDB" id="A0AAD5G571"/>
<dbReference type="GO" id="GO:0009506">
    <property type="term" value="C:plasmodesma"/>
    <property type="evidence" value="ECO:0007669"/>
    <property type="project" value="UniProtKB-ARBA"/>
</dbReference>
<protein>
    <recommendedName>
        <fullName evidence="10">X8 domain-containing protein</fullName>
    </recommendedName>
</protein>
<keyword evidence="6" id="KW-1015">Disulfide bond</keyword>
<keyword evidence="2" id="KW-1003">Cell membrane</keyword>
<keyword evidence="3" id="KW-0336">GPI-anchor</keyword>
<evidence type="ECO:0000259" key="10">
    <source>
        <dbReference type="SMART" id="SM00768"/>
    </source>
</evidence>
<dbReference type="InterPro" id="IPR044788">
    <property type="entry name" value="X8_dom_prot"/>
</dbReference>
<evidence type="ECO:0000256" key="6">
    <source>
        <dbReference type="ARBA" id="ARBA00023157"/>
    </source>
</evidence>
<evidence type="ECO:0000256" key="9">
    <source>
        <dbReference type="SAM" id="SignalP"/>
    </source>
</evidence>
<comment type="subcellular location">
    <subcellularLocation>
        <location evidence="1">Cell membrane</location>
        <topology evidence="1">Lipid-anchor</topology>
        <topology evidence="1">GPI-anchor</topology>
    </subcellularLocation>
</comment>
<dbReference type="Proteomes" id="UP001206925">
    <property type="component" value="Unassembled WGS sequence"/>
</dbReference>
<dbReference type="Gene3D" id="1.20.58.1040">
    <property type="match status" value="1"/>
</dbReference>